<accession>A0ABQ8HLY7</accession>
<keyword evidence="6" id="KW-0677">Repeat</keyword>
<feature type="transmembrane region" description="Helical" evidence="12">
    <location>
        <begin position="581"/>
        <end position="603"/>
    </location>
</feature>
<evidence type="ECO:0000256" key="10">
    <source>
        <dbReference type="ARBA" id="ARBA00048679"/>
    </source>
</evidence>
<keyword evidence="11" id="KW-0547">Nucleotide-binding</keyword>
<evidence type="ECO:0000256" key="8">
    <source>
        <dbReference type="ARBA" id="ARBA00023136"/>
    </source>
</evidence>
<comment type="subcellular location">
    <subcellularLocation>
        <location evidence="1">Membrane</location>
        <topology evidence="1">Single-pass membrane protein</topology>
    </subcellularLocation>
</comment>
<dbReference type="InterPro" id="IPR001245">
    <property type="entry name" value="Ser-Thr/Tyr_kinase_cat_dom"/>
</dbReference>
<comment type="caution">
    <text evidence="14">The sequence shown here is derived from an EMBL/GenBank/DDBJ whole genome shotgun (WGS) entry which is preliminary data.</text>
</comment>
<evidence type="ECO:0000256" key="1">
    <source>
        <dbReference type="ARBA" id="ARBA00004167"/>
    </source>
</evidence>
<dbReference type="SMART" id="SM00220">
    <property type="entry name" value="S_TKc"/>
    <property type="match status" value="1"/>
</dbReference>
<dbReference type="SUPFAM" id="SSF56112">
    <property type="entry name" value="Protein kinase-like (PK-like)"/>
    <property type="match status" value="1"/>
</dbReference>
<evidence type="ECO:0000256" key="7">
    <source>
        <dbReference type="ARBA" id="ARBA00022989"/>
    </source>
</evidence>
<dbReference type="InterPro" id="IPR011009">
    <property type="entry name" value="Kinase-like_dom_sf"/>
</dbReference>
<dbReference type="PANTHER" id="PTHR45631:SF202">
    <property type="entry name" value="SENESCENCE-INDUCED RECEPTOR-LIKE SERINE_THREONINE-PROTEIN KINASE"/>
    <property type="match status" value="1"/>
</dbReference>
<keyword evidence="15" id="KW-1185">Reference proteome</keyword>
<dbReference type="InterPro" id="IPR032675">
    <property type="entry name" value="LRR_dom_sf"/>
</dbReference>
<dbReference type="Pfam" id="PF00560">
    <property type="entry name" value="LRR_1"/>
    <property type="match status" value="2"/>
</dbReference>
<keyword evidence="7 12" id="KW-1133">Transmembrane helix</keyword>
<dbReference type="Pfam" id="PF12819">
    <property type="entry name" value="Malectin_like"/>
    <property type="match status" value="1"/>
</dbReference>
<dbReference type="Gene3D" id="1.10.510.10">
    <property type="entry name" value="Transferase(Phosphotransferase) domain 1"/>
    <property type="match status" value="1"/>
</dbReference>
<evidence type="ECO:0000256" key="2">
    <source>
        <dbReference type="ARBA" id="ARBA00012513"/>
    </source>
</evidence>
<evidence type="ECO:0000313" key="15">
    <source>
        <dbReference type="Proteomes" id="UP000827721"/>
    </source>
</evidence>
<dbReference type="Gene3D" id="3.80.10.10">
    <property type="entry name" value="Ribonuclease Inhibitor"/>
    <property type="match status" value="1"/>
</dbReference>
<feature type="binding site" evidence="11">
    <location>
        <position position="677"/>
    </location>
    <ligand>
        <name>ATP</name>
        <dbReference type="ChEBI" id="CHEBI:30616"/>
    </ligand>
</feature>
<evidence type="ECO:0000256" key="12">
    <source>
        <dbReference type="SAM" id="Phobius"/>
    </source>
</evidence>
<keyword evidence="8 12" id="KW-0472">Membrane</keyword>
<keyword evidence="4 12" id="KW-0812">Transmembrane</keyword>
<sequence length="956" mass="107391">MARIKSTSTGFDSKESIDHMISMNLGTELNPRARFADSDLKSTNIMNGNCYQYQYYFGFYSDLPLQKPEKGMEKFECFLFPLLGGFALIVLVHAQDQTGFISIDCGAETSSYTGETGLTYVWDASFIDTGISKNVSVSYQTDTLLQYLWNLRSFPEGIRNCYNVKVKNGTRYLIRASFLYGNYDFQNKVPEFDLHLGANMWDSVILGLEFRPLKNTTYTTEYGSLIQFARLDVHSLTNQTTRFQDDVLDRIWIPYSFFKWDRITTSLAIESNDFQTPQIVMRSAATPKNASVPMEFSITVDPTSKLYVYMHFAELEVLLANQSRQFNISLNGQYLRGPVVPNYLSASTIYSTSVLGGDQGKYDFSLYKTEKSTLPPILNAIEFYIVKQLLQSETDQVDGKLFLNLIICVSLSGSDQQVHLISEYNYFCCSAYMKILVDAITKIKSIYKRESWQGDPCAPKSYEWAGLNCSYNDFNPPRIISLNLSSSGLTGEIPTHLSNLTVIENLDLSNNNLTGPVPEFLSQLKFLRVLNLDGNNLIGSVPDELIEKSKKGSLSLSVEGNPSLCSSDSCTMEKKKKKKTIVVPVVASVASFFILITISVFFWKHKGIRIKQGKMNANFSITDSETPKIGSLKLKNPGFTYAEIVKITNNFEMVLGEGSFGKVYHGYIDDDTEVAVKMLSASSRQGYDQFEAEVKLLLTVHHRNLTALFGYCDEGNHIGLIYEYMANGNLKEHLRADSNADVLSWEGRLRIAVESAQGLEYLHYGCKPPRVHRDVKSANILLDDKFQAKIADFGLIRSFAGEGNTHVSTVVAGTFGYLDPEYCQSSRLTEKSDVYSFGVVLLEIITNRPVITNTDENSHIGQWVGFMIAQGDIKNIVDPSLRGDFDSNSAWKIVELAMHCVSQTSNRRPTMNHVVMVLKDCLAMEMARMDGHGNEPKDQHDMFTVNLNSELAPLAR</sequence>
<dbReference type="SUPFAM" id="SSF52058">
    <property type="entry name" value="L domain-like"/>
    <property type="match status" value="1"/>
</dbReference>
<dbReference type="PROSITE" id="PS50011">
    <property type="entry name" value="PROTEIN_KINASE_DOM"/>
    <property type="match status" value="1"/>
</dbReference>
<dbReference type="InterPro" id="IPR024788">
    <property type="entry name" value="Malectin-like_Carb-bd_dom"/>
</dbReference>
<gene>
    <name evidence="14" type="ORF">JRO89_XS09G0196600</name>
</gene>
<evidence type="ECO:0000256" key="6">
    <source>
        <dbReference type="ARBA" id="ARBA00022737"/>
    </source>
</evidence>
<comment type="catalytic activity">
    <reaction evidence="9">
        <text>L-threonyl-[protein] + ATP = O-phospho-L-threonyl-[protein] + ADP + H(+)</text>
        <dbReference type="Rhea" id="RHEA:46608"/>
        <dbReference type="Rhea" id="RHEA-COMP:11060"/>
        <dbReference type="Rhea" id="RHEA-COMP:11605"/>
        <dbReference type="ChEBI" id="CHEBI:15378"/>
        <dbReference type="ChEBI" id="CHEBI:30013"/>
        <dbReference type="ChEBI" id="CHEBI:30616"/>
        <dbReference type="ChEBI" id="CHEBI:61977"/>
        <dbReference type="ChEBI" id="CHEBI:456216"/>
        <dbReference type="EC" id="2.7.11.1"/>
    </reaction>
</comment>
<organism evidence="14 15">
    <name type="scientific">Xanthoceras sorbifolium</name>
    <dbReference type="NCBI Taxonomy" id="99658"/>
    <lineage>
        <taxon>Eukaryota</taxon>
        <taxon>Viridiplantae</taxon>
        <taxon>Streptophyta</taxon>
        <taxon>Embryophyta</taxon>
        <taxon>Tracheophyta</taxon>
        <taxon>Spermatophyta</taxon>
        <taxon>Magnoliopsida</taxon>
        <taxon>eudicotyledons</taxon>
        <taxon>Gunneridae</taxon>
        <taxon>Pentapetalae</taxon>
        <taxon>rosids</taxon>
        <taxon>malvids</taxon>
        <taxon>Sapindales</taxon>
        <taxon>Sapindaceae</taxon>
        <taxon>Xanthoceroideae</taxon>
        <taxon>Xanthoceras</taxon>
    </lineage>
</organism>
<feature type="domain" description="Protein kinase" evidence="13">
    <location>
        <begin position="649"/>
        <end position="922"/>
    </location>
</feature>
<dbReference type="EC" id="2.7.11.1" evidence="2"/>
<dbReference type="EMBL" id="JAFEMO010000009">
    <property type="protein sequence ID" value="KAH7565367.1"/>
    <property type="molecule type" value="Genomic_DNA"/>
</dbReference>
<keyword evidence="11" id="KW-0067">ATP-binding</keyword>
<dbReference type="Proteomes" id="UP000827721">
    <property type="component" value="Unassembled WGS sequence"/>
</dbReference>
<proteinExistence type="predicted"/>
<keyword evidence="5" id="KW-0732">Signal</keyword>
<keyword evidence="3" id="KW-0433">Leucine-rich repeat</keyword>
<dbReference type="Pfam" id="PF07714">
    <property type="entry name" value="PK_Tyr_Ser-Thr"/>
    <property type="match status" value="1"/>
</dbReference>
<dbReference type="InterPro" id="IPR001611">
    <property type="entry name" value="Leu-rich_rpt"/>
</dbReference>
<evidence type="ECO:0000256" key="3">
    <source>
        <dbReference type="ARBA" id="ARBA00022614"/>
    </source>
</evidence>
<protein>
    <recommendedName>
        <fullName evidence="2">non-specific serine/threonine protein kinase</fullName>
        <ecNumber evidence="2">2.7.11.1</ecNumber>
    </recommendedName>
</protein>
<reference evidence="14 15" key="1">
    <citation type="submission" date="2021-02" db="EMBL/GenBank/DDBJ databases">
        <title>Plant Genome Project.</title>
        <authorList>
            <person name="Zhang R.-G."/>
        </authorList>
    </citation>
    <scope>NUCLEOTIDE SEQUENCE [LARGE SCALE GENOMIC DNA]</scope>
    <source>
        <tissue evidence="14">Leaves</tissue>
    </source>
</reference>
<dbReference type="PANTHER" id="PTHR45631">
    <property type="entry name" value="OS07G0107800 PROTEIN-RELATED"/>
    <property type="match status" value="1"/>
</dbReference>
<evidence type="ECO:0000259" key="13">
    <source>
        <dbReference type="PROSITE" id="PS50011"/>
    </source>
</evidence>
<dbReference type="CDD" id="cd14066">
    <property type="entry name" value="STKc_IRAK"/>
    <property type="match status" value="1"/>
</dbReference>
<dbReference type="PROSITE" id="PS00107">
    <property type="entry name" value="PROTEIN_KINASE_ATP"/>
    <property type="match status" value="1"/>
</dbReference>
<dbReference type="Gene3D" id="3.30.200.20">
    <property type="entry name" value="Phosphorylase Kinase, domain 1"/>
    <property type="match status" value="1"/>
</dbReference>
<evidence type="ECO:0000256" key="11">
    <source>
        <dbReference type="PROSITE-ProRule" id="PRU10141"/>
    </source>
</evidence>
<evidence type="ECO:0000256" key="9">
    <source>
        <dbReference type="ARBA" id="ARBA00047899"/>
    </source>
</evidence>
<evidence type="ECO:0000256" key="5">
    <source>
        <dbReference type="ARBA" id="ARBA00022729"/>
    </source>
</evidence>
<comment type="catalytic activity">
    <reaction evidence="10">
        <text>L-seryl-[protein] + ATP = O-phospho-L-seryl-[protein] + ADP + H(+)</text>
        <dbReference type="Rhea" id="RHEA:17989"/>
        <dbReference type="Rhea" id="RHEA-COMP:9863"/>
        <dbReference type="Rhea" id="RHEA-COMP:11604"/>
        <dbReference type="ChEBI" id="CHEBI:15378"/>
        <dbReference type="ChEBI" id="CHEBI:29999"/>
        <dbReference type="ChEBI" id="CHEBI:30616"/>
        <dbReference type="ChEBI" id="CHEBI:83421"/>
        <dbReference type="ChEBI" id="CHEBI:456216"/>
        <dbReference type="EC" id="2.7.11.1"/>
    </reaction>
</comment>
<evidence type="ECO:0000256" key="4">
    <source>
        <dbReference type="ARBA" id="ARBA00022692"/>
    </source>
</evidence>
<dbReference type="InterPro" id="IPR017441">
    <property type="entry name" value="Protein_kinase_ATP_BS"/>
</dbReference>
<name>A0ABQ8HLY7_9ROSI</name>
<dbReference type="InterPro" id="IPR000719">
    <property type="entry name" value="Prot_kinase_dom"/>
</dbReference>
<evidence type="ECO:0000313" key="14">
    <source>
        <dbReference type="EMBL" id="KAH7565367.1"/>
    </source>
</evidence>